<dbReference type="RefSeq" id="WP_020885511.1">
    <property type="nucleotide sequence ID" value="NZ_ATHI01000001.1"/>
</dbReference>
<feature type="region of interest" description="Disordered" evidence="4">
    <location>
        <begin position="209"/>
        <end position="239"/>
    </location>
</feature>
<name>S7TFU2_9BACT</name>
<feature type="compositionally biased region" description="Basic and acidic residues" evidence="4">
    <location>
        <begin position="209"/>
        <end position="226"/>
    </location>
</feature>
<dbReference type="Gene3D" id="3.40.50.300">
    <property type="entry name" value="P-loop containing nucleotide triphosphate hydrolases"/>
    <property type="match status" value="1"/>
</dbReference>
<dbReference type="Proteomes" id="UP000014975">
    <property type="component" value="Unassembled WGS sequence"/>
</dbReference>
<dbReference type="AlphaFoldDB" id="S7TFU2"/>
<organism evidence="6 7">
    <name type="scientific">Alkalidesulfovibrio alkalitolerans DSM 16529</name>
    <dbReference type="NCBI Taxonomy" id="1121439"/>
    <lineage>
        <taxon>Bacteria</taxon>
        <taxon>Pseudomonadati</taxon>
        <taxon>Thermodesulfobacteriota</taxon>
        <taxon>Desulfovibrionia</taxon>
        <taxon>Desulfovibrionales</taxon>
        <taxon>Desulfovibrionaceae</taxon>
        <taxon>Alkalidesulfovibrio</taxon>
    </lineage>
</organism>
<dbReference type="PROSITE" id="PS00211">
    <property type="entry name" value="ABC_TRANSPORTER_1"/>
    <property type="match status" value="1"/>
</dbReference>
<dbReference type="InterPro" id="IPR017871">
    <property type="entry name" value="ABC_transporter-like_CS"/>
</dbReference>
<dbReference type="Pfam" id="PF00005">
    <property type="entry name" value="ABC_tran"/>
    <property type="match status" value="1"/>
</dbReference>
<evidence type="ECO:0000256" key="2">
    <source>
        <dbReference type="ARBA" id="ARBA00022741"/>
    </source>
</evidence>
<dbReference type="SUPFAM" id="SSF52540">
    <property type="entry name" value="P-loop containing nucleoside triphosphate hydrolases"/>
    <property type="match status" value="1"/>
</dbReference>
<dbReference type="PANTHER" id="PTHR43423">
    <property type="entry name" value="ABC TRANSPORTER I FAMILY MEMBER 17"/>
    <property type="match status" value="1"/>
</dbReference>
<keyword evidence="2" id="KW-0547">Nucleotide-binding</keyword>
<dbReference type="PROSITE" id="PS50893">
    <property type="entry name" value="ABC_TRANSPORTER_2"/>
    <property type="match status" value="1"/>
</dbReference>
<sequence length="239" mass="25749">MSTPLLECRRVRFAHPGGPDLFTDFDLAVEAGGYYAVRGPSGAGKSTLLRLLCRLEEPVSGEILFQGRPLAEYAPPELRRAVCLIQQTPQVFPVSVRENLLVPFTLAANASLPRPSDQDLLARLHGFRLADVALTSQAASLSVGQRQRLCLIRALLLGPKALLLDEPTSALDPESAAVVMAEIARVNAEEGVAVIMVTHAEGLKMPARAREVRVGGDGRKGDREESVSQAVQKAPDARR</sequence>
<dbReference type="InterPro" id="IPR003593">
    <property type="entry name" value="AAA+_ATPase"/>
</dbReference>
<dbReference type="eggNOG" id="COG1132">
    <property type="taxonomic scope" value="Bacteria"/>
</dbReference>
<dbReference type="PATRIC" id="fig|1121439.3.peg.5"/>
<dbReference type="STRING" id="1121439.dsat_1625"/>
<reference evidence="6 7" key="1">
    <citation type="journal article" date="2013" name="Genome Announc.">
        <title>Draft genome sequences for three mercury-methylating, sulfate-reducing bacteria.</title>
        <authorList>
            <person name="Brown S.D."/>
            <person name="Hurt R.A.Jr."/>
            <person name="Gilmour C.C."/>
            <person name="Elias D.A."/>
        </authorList>
    </citation>
    <scope>NUCLEOTIDE SEQUENCE [LARGE SCALE GENOMIC DNA]</scope>
    <source>
        <strain evidence="6 7">DSM 16529</strain>
    </source>
</reference>
<dbReference type="SMART" id="SM00382">
    <property type="entry name" value="AAA"/>
    <property type="match status" value="1"/>
</dbReference>
<proteinExistence type="predicted"/>
<keyword evidence="3" id="KW-0067">ATP-binding</keyword>
<keyword evidence="7" id="KW-1185">Reference proteome</keyword>
<accession>S7TFU2</accession>
<comment type="caution">
    <text evidence="6">The sequence shown here is derived from an EMBL/GenBank/DDBJ whole genome shotgun (WGS) entry which is preliminary data.</text>
</comment>
<dbReference type="InterPro" id="IPR027417">
    <property type="entry name" value="P-loop_NTPase"/>
</dbReference>
<evidence type="ECO:0000259" key="5">
    <source>
        <dbReference type="PROSITE" id="PS50893"/>
    </source>
</evidence>
<dbReference type="PANTHER" id="PTHR43423:SF1">
    <property type="entry name" value="ABC TRANSPORTER I FAMILY MEMBER 17"/>
    <property type="match status" value="1"/>
</dbReference>
<evidence type="ECO:0000256" key="1">
    <source>
        <dbReference type="ARBA" id="ARBA00022448"/>
    </source>
</evidence>
<gene>
    <name evidence="6" type="ORF">dsat_1625</name>
</gene>
<dbReference type="GO" id="GO:0016887">
    <property type="term" value="F:ATP hydrolysis activity"/>
    <property type="evidence" value="ECO:0007669"/>
    <property type="project" value="InterPro"/>
</dbReference>
<dbReference type="EMBL" id="ATHI01000001">
    <property type="protein sequence ID" value="EPR36097.1"/>
    <property type="molecule type" value="Genomic_DNA"/>
</dbReference>
<evidence type="ECO:0000313" key="6">
    <source>
        <dbReference type="EMBL" id="EPR36097.1"/>
    </source>
</evidence>
<evidence type="ECO:0000313" key="7">
    <source>
        <dbReference type="Proteomes" id="UP000014975"/>
    </source>
</evidence>
<evidence type="ECO:0000256" key="3">
    <source>
        <dbReference type="ARBA" id="ARBA00022840"/>
    </source>
</evidence>
<keyword evidence="1" id="KW-0813">Transport</keyword>
<dbReference type="GO" id="GO:0005524">
    <property type="term" value="F:ATP binding"/>
    <property type="evidence" value="ECO:0007669"/>
    <property type="project" value="UniProtKB-KW"/>
</dbReference>
<feature type="domain" description="ABC transporter" evidence="5">
    <location>
        <begin position="6"/>
        <end position="239"/>
    </location>
</feature>
<dbReference type="OrthoDB" id="9809450at2"/>
<dbReference type="InterPro" id="IPR003439">
    <property type="entry name" value="ABC_transporter-like_ATP-bd"/>
</dbReference>
<protein>
    <submittedName>
        <fullName evidence="6">ABC transporter related protein</fullName>
    </submittedName>
</protein>
<evidence type="ECO:0000256" key="4">
    <source>
        <dbReference type="SAM" id="MobiDB-lite"/>
    </source>
</evidence>